<feature type="region of interest" description="Disordered" evidence="5">
    <location>
        <begin position="116"/>
        <end position="192"/>
    </location>
</feature>
<dbReference type="InterPro" id="IPR038657">
    <property type="entry name" value="Ribosomal_bL19_sf"/>
</dbReference>
<dbReference type="GO" id="GO:0003735">
    <property type="term" value="F:structural constituent of ribosome"/>
    <property type="evidence" value="ECO:0007669"/>
    <property type="project" value="InterPro"/>
</dbReference>
<accession>A0A2M6WZP7</accession>
<feature type="compositionally biased region" description="Basic and acidic residues" evidence="5">
    <location>
        <begin position="116"/>
        <end position="165"/>
    </location>
</feature>
<comment type="function">
    <text evidence="4">This protein is located at the 30S-50S ribosomal subunit interface and may play a role in the structure and function of the aminoacyl-tRNA binding site.</text>
</comment>
<dbReference type="PANTHER" id="PTHR15680:SF9">
    <property type="entry name" value="LARGE RIBOSOMAL SUBUNIT PROTEIN BL19M"/>
    <property type="match status" value="1"/>
</dbReference>
<evidence type="ECO:0000256" key="4">
    <source>
        <dbReference type="RuleBase" id="RU000559"/>
    </source>
</evidence>
<reference evidence="7" key="1">
    <citation type="submission" date="2017-09" db="EMBL/GenBank/DDBJ databases">
        <title>Depth-based differentiation of microbial function through sediment-hosted aquifers and enrichment of novel symbionts in the deep terrestrial subsurface.</title>
        <authorList>
            <person name="Probst A.J."/>
            <person name="Ladd B."/>
            <person name="Jarett J.K."/>
            <person name="Geller-Mcgrath D.E."/>
            <person name="Sieber C.M.K."/>
            <person name="Emerson J.B."/>
            <person name="Anantharaman K."/>
            <person name="Thomas B.C."/>
            <person name="Malmstrom R."/>
            <person name="Stieglmeier M."/>
            <person name="Klingl A."/>
            <person name="Woyke T."/>
            <person name="Ryan C.M."/>
            <person name="Banfield J.F."/>
        </authorList>
    </citation>
    <scope>NUCLEOTIDE SEQUENCE [LARGE SCALE GENOMIC DNA]</scope>
</reference>
<dbReference type="Proteomes" id="UP000230731">
    <property type="component" value="Unassembled WGS sequence"/>
</dbReference>
<dbReference type="Pfam" id="PF01245">
    <property type="entry name" value="Ribosomal_L19"/>
    <property type="match status" value="1"/>
</dbReference>
<dbReference type="Gene3D" id="2.30.30.790">
    <property type="match status" value="1"/>
</dbReference>
<keyword evidence="2 6" id="KW-0689">Ribosomal protein</keyword>
<dbReference type="AlphaFoldDB" id="A0A2M6WZP7"/>
<name>A0A2M6WZP7_9BACT</name>
<evidence type="ECO:0000313" key="7">
    <source>
        <dbReference type="Proteomes" id="UP000230731"/>
    </source>
</evidence>
<keyword evidence="3 4" id="KW-0687">Ribonucleoprotein</keyword>
<dbReference type="SUPFAM" id="SSF50104">
    <property type="entry name" value="Translation proteins SH3-like domain"/>
    <property type="match status" value="1"/>
</dbReference>
<protein>
    <recommendedName>
        <fullName evidence="4">50S ribosomal protein L19</fullName>
    </recommendedName>
</protein>
<dbReference type="PRINTS" id="PR00061">
    <property type="entry name" value="RIBOSOMALL19"/>
</dbReference>
<evidence type="ECO:0000256" key="3">
    <source>
        <dbReference type="ARBA" id="ARBA00023274"/>
    </source>
</evidence>
<dbReference type="PANTHER" id="PTHR15680">
    <property type="entry name" value="RIBOSOMAL PROTEIN L19"/>
    <property type="match status" value="1"/>
</dbReference>
<comment type="caution">
    <text evidence="6">The sequence shown here is derived from an EMBL/GenBank/DDBJ whole genome shotgun (WGS) entry which is preliminary data.</text>
</comment>
<dbReference type="EMBL" id="PEZP01000018">
    <property type="protein sequence ID" value="PIT98283.1"/>
    <property type="molecule type" value="Genomic_DNA"/>
</dbReference>
<evidence type="ECO:0000256" key="5">
    <source>
        <dbReference type="SAM" id="MobiDB-lite"/>
    </source>
</evidence>
<evidence type="ECO:0000313" key="6">
    <source>
        <dbReference type="EMBL" id="PIT98283.1"/>
    </source>
</evidence>
<feature type="compositionally biased region" description="Polar residues" evidence="5">
    <location>
        <begin position="166"/>
        <end position="176"/>
    </location>
</feature>
<evidence type="ECO:0000256" key="1">
    <source>
        <dbReference type="ARBA" id="ARBA00005781"/>
    </source>
</evidence>
<dbReference type="InterPro" id="IPR001857">
    <property type="entry name" value="Ribosomal_bL19"/>
</dbReference>
<dbReference type="GO" id="GO:0006412">
    <property type="term" value="P:translation"/>
    <property type="evidence" value="ECO:0007669"/>
    <property type="project" value="InterPro"/>
</dbReference>
<comment type="similarity">
    <text evidence="1 4">Belongs to the bacterial ribosomal protein bL19 family.</text>
</comment>
<organism evidence="6 7">
    <name type="scientific">Candidatus Andersenbacteria bacterium CG10_big_fil_rev_8_21_14_0_10_54_11</name>
    <dbReference type="NCBI Taxonomy" id="1974485"/>
    <lineage>
        <taxon>Bacteria</taxon>
        <taxon>Candidatus Anderseniibacteriota</taxon>
    </lineage>
</organism>
<dbReference type="GO" id="GO:0022625">
    <property type="term" value="C:cytosolic large ribosomal subunit"/>
    <property type="evidence" value="ECO:0007669"/>
    <property type="project" value="TreeGrafter"/>
</dbReference>
<sequence length="192" mass="22074">MDFVRFFEQEQVQAANRPKLRAGDVVRVAMQVTEGDKARVQTFEGTVLGVRGSGPSTTLTVRRETGGFGVERIFPLYSPLIEKIEIVKRQKIRRAKLTYLRQAGRRRFKEDVEAMQRHLRSEEKKRREAEAAEKKRFDDEEKARKAEEKAKRAAEEATQNRKESTAEQTQPETSIDQPAAGTEGEQKSEKFF</sequence>
<gene>
    <name evidence="6" type="primary">rplS</name>
    <name evidence="6" type="ORF">COT71_01515</name>
</gene>
<evidence type="ECO:0000256" key="2">
    <source>
        <dbReference type="ARBA" id="ARBA00022980"/>
    </source>
</evidence>
<dbReference type="InterPro" id="IPR008991">
    <property type="entry name" value="Translation_prot_SH3-like_sf"/>
</dbReference>
<dbReference type="NCBIfam" id="TIGR01024">
    <property type="entry name" value="rplS_bact"/>
    <property type="match status" value="1"/>
</dbReference>
<proteinExistence type="inferred from homology"/>